<dbReference type="Pfam" id="PF03167">
    <property type="entry name" value="UDG"/>
    <property type="match status" value="1"/>
</dbReference>
<evidence type="ECO:0000259" key="1">
    <source>
        <dbReference type="Pfam" id="PF03167"/>
    </source>
</evidence>
<dbReference type="InterPro" id="IPR005122">
    <property type="entry name" value="Uracil-DNA_glycosylase-like"/>
</dbReference>
<sequence>MTVNQFVKKLRQLHFENSFNPYSQRCDIYDYHNAPQKRRKLLKQVLDIASEQGVDSIWIGRDLGYRGGRRTGLPMTDDTHFELNLNKWGINAERTTKGKEISERTSTIIWDQLKKIDVPVFIWNVFPLHPHEPNQPLTNRAHNAKERDAGIEILNDLIELLKPKRLIAIGNDAENALKKLNADVPVIKVRHPSYGGQNIFIEQVKELYLLQD</sequence>
<dbReference type="InterPro" id="IPR036895">
    <property type="entry name" value="Uracil-DNA_glycosylase-like_sf"/>
</dbReference>
<protein>
    <submittedName>
        <fullName evidence="2">Uracil-DNA glycosylase</fullName>
    </submittedName>
</protein>
<accession>A0ABQ0A8B6</accession>
<dbReference type="Gene3D" id="3.40.470.10">
    <property type="entry name" value="Uracil-DNA glycosylase-like domain"/>
    <property type="match status" value="1"/>
</dbReference>
<evidence type="ECO:0000313" key="2">
    <source>
        <dbReference type="EMBL" id="GAA6167883.1"/>
    </source>
</evidence>
<name>A0ABQ0A8B6_9GAMM</name>
<dbReference type="Proteomes" id="UP001465153">
    <property type="component" value="Unassembled WGS sequence"/>
</dbReference>
<evidence type="ECO:0000313" key="3">
    <source>
        <dbReference type="Proteomes" id="UP001465153"/>
    </source>
</evidence>
<feature type="domain" description="Uracil-DNA glycosylase-like" evidence="1">
    <location>
        <begin position="98"/>
        <end position="195"/>
    </location>
</feature>
<keyword evidence="3" id="KW-1185">Reference proteome</keyword>
<organism evidence="2 3">
    <name type="scientific">Sessilibacter corallicola</name>
    <dbReference type="NCBI Taxonomy" id="2904075"/>
    <lineage>
        <taxon>Bacteria</taxon>
        <taxon>Pseudomonadati</taxon>
        <taxon>Pseudomonadota</taxon>
        <taxon>Gammaproteobacteria</taxon>
        <taxon>Cellvibrionales</taxon>
        <taxon>Cellvibrionaceae</taxon>
        <taxon>Sessilibacter</taxon>
    </lineage>
</organism>
<reference evidence="2 3" key="1">
    <citation type="submission" date="2024-04" db="EMBL/GenBank/DDBJ databases">
        <title>Draft genome sequence of Sessilibacter corallicola NBRC 116591.</title>
        <authorList>
            <person name="Miyakawa T."/>
            <person name="Kusuya Y."/>
            <person name="Miura T."/>
        </authorList>
    </citation>
    <scope>NUCLEOTIDE SEQUENCE [LARGE SCALE GENOMIC DNA]</scope>
    <source>
        <strain evidence="2 3">KU-00831-HH</strain>
    </source>
</reference>
<dbReference type="SUPFAM" id="SSF52141">
    <property type="entry name" value="Uracil-DNA glycosylase-like"/>
    <property type="match status" value="1"/>
</dbReference>
<proteinExistence type="predicted"/>
<gene>
    <name evidence="2" type="ORF">NBRC116591_16940</name>
</gene>
<dbReference type="RefSeq" id="WP_353302542.1">
    <property type="nucleotide sequence ID" value="NZ_BAABWN010000005.1"/>
</dbReference>
<dbReference type="CDD" id="cd10035">
    <property type="entry name" value="UDG_like"/>
    <property type="match status" value="1"/>
</dbReference>
<dbReference type="EMBL" id="BAABWN010000005">
    <property type="protein sequence ID" value="GAA6167883.1"/>
    <property type="molecule type" value="Genomic_DNA"/>
</dbReference>
<comment type="caution">
    <text evidence="2">The sequence shown here is derived from an EMBL/GenBank/DDBJ whole genome shotgun (WGS) entry which is preliminary data.</text>
</comment>